<organism evidence="4 5">
    <name type="scientific">Embleya hyalina</name>
    <dbReference type="NCBI Taxonomy" id="516124"/>
    <lineage>
        <taxon>Bacteria</taxon>
        <taxon>Bacillati</taxon>
        <taxon>Actinomycetota</taxon>
        <taxon>Actinomycetes</taxon>
        <taxon>Kitasatosporales</taxon>
        <taxon>Streptomycetaceae</taxon>
        <taxon>Embleya</taxon>
    </lineage>
</organism>
<evidence type="ECO:0000313" key="5">
    <source>
        <dbReference type="Proteomes" id="UP000286931"/>
    </source>
</evidence>
<keyword evidence="2" id="KW-1133">Transmembrane helix</keyword>
<dbReference type="Pfam" id="PF01478">
    <property type="entry name" value="Peptidase_A24"/>
    <property type="match status" value="1"/>
</dbReference>
<feature type="transmembrane region" description="Helical" evidence="2">
    <location>
        <begin position="215"/>
        <end position="241"/>
    </location>
</feature>
<keyword evidence="5" id="KW-1185">Reference proteome</keyword>
<dbReference type="Proteomes" id="UP000286931">
    <property type="component" value="Unassembled WGS sequence"/>
</dbReference>
<dbReference type="PANTHER" id="PTHR30487:SF0">
    <property type="entry name" value="PREPILIN LEADER PEPTIDASE_N-METHYLTRANSFERASE-RELATED"/>
    <property type="match status" value="1"/>
</dbReference>
<dbReference type="GO" id="GO:0004190">
    <property type="term" value="F:aspartic-type endopeptidase activity"/>
    <property type="evidence" value="ECO:0007669"/>
    <property type="project" value="InterPro"/>
</dbReference>
<gene>
    <name evidence="4" type="primary">pilD_2</name>
    <name evidence="4" type="ORF">EHYA_09539</name>
</gene>
<dbReference type="InterPro" id="IPR050882">
    <property type="entry name" value="Prepilin_peptidase/N-MTase"/>
</dbReference>
<reference evidence="4 5" key="1">
    <citation type="submission" date="2018-12" db="EMBL/GenBank/DDBJ databases">
        <title>Draft genome sequence of Embleya hyalina NBRC 13850T.</title>
        <authorList>
            <person name="Komaki H."/>
            <person name="Hosoyama A."/>
            <person name="Kimura A."/>
            <person name="Ichikawa N."/>
            <person name="Tamura T."/>
        </authorList>
    </citation>
    <scope>NUCLEOTIDE SEQUENCE [LARGE SCALE GENOMIC DNA]</scope>
    <source>
        <strain evidence="4 5">NBRC 13850</strain>
    </source>
</reference>
<feature type="transmembrane region" description="Helical" evidence="2">
    <location>
        <begin position="176"/>
        <end position="195"/>
    </location>
</feature>
<dbReference type="GO" id="GO:0006465">
    <property type="term" value="P:signal peptide processing"/>
    <property type="evidence" value="ECO:0007669"/>
    <property type="project" value="TreeGrafter"/>
</dbReference>
<comment type="caution">
    <text evidence="4">The sequence shown here is derived from an EMBL/GenBank/DDBJ whole genome shotgun (WGS) entry which is preliminary data.</text>
</comment>
<feature type="transmembrane region" description="Helical" evidence="2">
    <location>
        <begin position="122"/>
        <end position="142"/>
    </location>
</feature>
<accession>A0A401Z4K1</accession>
<dbReference type="PANTHER" id="PTHR30487">
    <property type="entry name" value="TYPE 4 PREPILIN-LIKE PROTEINS LEADER PEPTIDE-PROCESSING ENZYME"/>
    <property type="match status" value="1"/>
</dbReference>
<feature type="transmembrane region" description="Helical" evidence="2">
    <location>
        <begin position="253"/>
        <end position="272"/>
    </location>
</feature>
<evidence type="ECO:0000259" key="3">
    <source>
        <dbReference type="Pfam" id="PF01478"/>
    </source>
</evidence>
<keyword evidence="2" id="KW-0812">Transmembrane</keyword>
<feature type="transmembrane region" description="Helical" evidence="2">
    <location>
        <begin position="95"/>
        <end position="115"/>
    </location>
</feature>
<protein>
    <submittedName>
        <fullName evidence="4">Prepilin peptidase</fullName>
    </submittedName>
</protein>
<evidence type="ECO:0000256" key="2">
    <source>
        <dbReference type="SAM" id="Phobius"/>
    </source>
</evidence>
<feature type="transmembrane region" description="Helical" evidence="2">
    <location>
        <begin position="31"/>
        <end position="54"/>
    </location>
</feature>
<dbReference type="EMBL" id="BIFH01000052">
    <property type="protein sequence ID" value="GCE01765.1"/>
    <property type="molecule type" value="Genomic_DNA"/>
</dbReference>
<dbReference type="InterPro" id="IPR000045">
    <property type="entry name" value="Prepilin_IV_endopep_pep"/>
</dbReference>
<sequence>MVALSPGFGFGVIFGPELGTTQRDRRTILRIVADVFLGLTLLCALLGFVAGLGLPRPIHLLLARSPGPGSVGGIASPRRPPVLPVEPVSAASGRFGALPLAAVTGLVCALLAWRLGPGLDLLAFLVLAVAGVTLAVVDMRALRLPDPVLLVTLATGLTLLGMESLALGDFTAYRRALLGGVTLAGYHLCLAALFRGSLGMGDVKLAGVLGIHLTWLGWGVLVTGAFLAVLLAGLTAGALILVGRARRDSRLPFGPWLLLGALGGVLCGAELSRLHLAW</sequence>
<comment type="similarity">
    <text evidence="1">Belongs to the peptidase A24 family.</text>
</comment>
<keyword evidence="2" id="KW-0472">Membrane</keyword>
<feature type="transmembrane region" description="Helical" evidence="2">
    <location>
        <begin position="148"/>
        <end position="167"/>
    </location>
</feature>
<name>A0A401Z4K1_9ACTN</name>
<dbReference type="AlphaFoldDB" id="A0A401Z4K1"/>
<evidence type="ECO:0000313" key="4">
    <source>
        <dbReference type="EMBL" id="GCE01765.1"/>
    </source>
</evidence>
<dbReference type="Gene3D" id="1.20.120.1220">
    <property type="match status" value="1"/>
</dbReference>
<evidence type="ECO:0000256" key="1">
    <source>
        <dbReference type="ARBA" id="ARBA00005801"/>
    </source>
</evidence>
<dbReference type="GO" id="GO:0005886">
    <property type="term" value="C:plasma membrane"/>
    <property type="evidence" value="ECO:0007669"/>
    <property type="project" value="TreeGrafter"/>
</dbReference>
<feature type="domain" description="Prepilin type IV endopeptidase peptidase" evidence="3">
    <location>
        <begin position="125"/>
        <end position="234"/>
    </location>
</feature>
<proteinExistence type="inferred from homology"/>